<evidence type="ECO:0000256" key="1">
    <source>
        <dbReference type="ARBA" id="ARBA00000085"/>
    </source>
</evidence>
<dbReference type="SMART" id="SM00387">
    <property type="entry name" value="HATPase_c"/>
    <property type="match status" value="1"/>
</dbReference>
<evidence type="ECO:0000313" key="6">
    <source>
        <dbReference type="EMBL" id="MET6996107.1"/>
    </source>
</evidence>
<dbReference type="InterPro" id="IPR003594">
    <property type="entry name" value="HATPase_dom"/>
</dbReference>
<protein>
    <recommendedName>
        <fullName evidence="2">histidine kinase</fullName>
        <ecNumber evidence="2">2.7.13.3</ecNumber>
    </recommendedName>
</protein>
<evidence type="ECO:0000259" key="5">
    <source>
        <dbReference type="PROSITE" id="PS50109"/>
    </source>
</evidence>
<sequence>MRYYIILYLLLPWYASIASGQPVYFRHYQVEDGLANNTVFSIFQDSRGFMWFGTKEGLNRFDGVSFKTFDMKQGQQDVKEFVYCISEGIHQTLWMGTRKGLYEFDPRTEKFALLDSTKGGEILDVKSDGKGKIWFTSDLRLYCYDEGKRRLRHYPLESFKIAAICLEKGQPVWACSLNGYLFRYDPEQDTFHCINRTLLPDEQRPNEINRVYSTAAGPLLIGSIGGLTAYDPARNTYRPLLGLPVQQKPVYVRDILPFSENEYWIASESGIYSIDLKTGQTVHMQQQDGDPYAISDNAAYTLFKDKEGGVWCGTYFGGLNYYHSRHSYFKKYFRSSDPHSLSGNAVRELCADGEGHLWIGTEDAGLNRLNMQTGEVTRFSGTETVSSTNIHALLIDGNELWVGTFQQGLDVLDRHTGKRLRHYNAAPTVNGLQSNFIISACRTRTGEMLFGTSHGIYRYQRRTDRFELAKGFPESIYVFCLYEDQAGVIWAGTIGHGLYFYNPKTGATGNFVYDARNPQGLSSNSVSGISEDSEQQLWISTEGGGVCKLDKDRYHFTRFNTDSGLPGNMVYKVLEDKNKQLWISTSRGLARYNPARNSWKIYTQAHGLLTDQFNYSSGYRDSSGTLYFGSVRGLISFNPGFAATNKINPSVYITSFQVQNQELPVGSAMLPRAISFMDTIRLKYDQSSFAIGFAALTYIASDMTPYACQLAGVDKDWIYLPGNRKVYYTDLSPGDYLFSVRTANSEGDWLNEERQLLIRIAPPWWLSSIAYGFYLLLALTLIYAGVSAYHRRQKEKHRRKLALFEQEKEKEIYKAKIEFFTNVAHEIRTPLTLIKGPLEMVIDEAGEQPKIKKSLKSIERNTERLVALTDQLLDFRKTENQDFSLSFVQVNVPRLVQANYHAFTHATQQKSLTFNLELPEKSFYAFVDTEAFHKILSNLISNAVKYAAGKVVIAIAMPSADTFRIAISNDGPLIPWALREKIFEPFFRIAATDQPGSGIGLSLALALTQLHNGTLELQQDAGGMNLFVLSLPIHQQIEFKLNSVQKKTT</sequence>
<dbReference type="PROSITE" id="PS50109">
    <property type="entry name" value="HIS_KIN"/>
    <property type="match status" value="1"/>
</dbReference>
<dbReference type="Gene3D" id="2.130.10.10">
    <property type="entry name" value="YVTN repeat-like/Quinoprotein amine dehydrogenase"/>
    <property type="match status" value="2"/>
</dbReference>
<dbReference type="Proteomes" id="UP001549749">
    <property type="component" value="Unassembled WGS sequence"/>
</dbReference>
<dbReference type="InterPro" id="IPR003661">
    <property type="entry name" value="HisK_dim/P_dom"/>
</dbReference>
<accession>A0ABV2SZA0</accession>
<keyword evidence="4" id="KW-1133">Transmembrane helix</keyword>
<dbReference type="Pfam" id="PF00512">
    <property type="entry name" value="HisKA"/>
    <property type="match status" value="1"/>
</dbReference>
<dbReference type="InterPro" id="IPR011123">
    <property type="entry name" value="Y_Y_Y"/>
</dbReference>
<dbReference type="Pfam" id="PF07494">
    <property type="entry name" value="Reg_prop"/>
    <property type="match status" value="5"/>
</dbReference>
<dbReference type="Gene3D" id="2.60.40.10">
    <property type="entry name" value="Immunoglobulins"/>
    <property type="match status" value="1"/>
</dbReference>
<comment type="catalytic activity">
    <reaction evidence="1">
        <text>ATP + protein L-histidine = ADP + protein N-phospho-L-histidine.</text>
        <dbReference type="EC" id="2.7.13.3"/>
    </reaction>
</comment>
<dbReference type="SUPFAM" id="SSF50998">
    <property type="entry name" value="Quinoprotein alcohol dehydrogenase-like"/>
    <property type="match status" value="1"/>
</dbReference>
<evidence type="ECO:0000256" key="2">
    <source>
        <dbReference type="ARBA" id="ARBA00012438"/>
    </source>
</evidence>
<keyword evidence="3" id="KW-0597">Phosphoprotein</keyword>
<evidence type="ECO:0000256" key="3">
    <source>
        <dbReference type="ARBA" id="ARBA00022553"/>
    </source>
</evidence>
<feature type="transmembrane region" description="Helical" evidence="4">
    <location>
        <begin position="764"/>
        <end position="789"/>
    </location>
</feature>
<dbReference type="InterPro" id="IPR005467">
    <property type="entry name" value="His_kinase_dom"/>
</dbReference>
<dbReference type="InterPro" id="IPR036097">
    <property type="entry name" value="HisK_dim/P_sf"/>
</dbReference>
<dbReference type="EC" id="2.7.13.3" evidence="2"/>
<dbReference type="CDD" id="cd00082">
    <property type="entry name" value="HisKA"/>
    <property type="match status" value="1"/>
</dbReference>
<dbReference type="Pfam" id="PF07495">
    <property type="entry name" value="Y_Y_Y"/>
    <property type="match status" value="1"/>
</dbReference>
<dbReference type="Pfam" id="PF02518">
    <property type="entry name" value="HATPase_c"/>
    <property type="match status" value="1"/>
</dbReference>
<dbReference type="RefSeq" id="WP_354658755.1">
    <property type="nucleotide sequence ID" value="NZ_JBEXAC010000001.1"/>
</dbReference>
<gene>
    <name evidence="6" type="ORF">ABR189_01945</name>
</gene>
<keyword evidence="4" id="KW-0472">Membrane</keyword>
<dbReference type="EMBL" id="JBEXAC010000001">
    <property type="protein sequence ID" value="MET6996107.1"/>
    <property type="molecule type" value="Genomic_DNA"/>
</dbReference>
<dbReference type="PANTHER" id="PTHR43547">
    <property type="entry name" value="TWO-COMPONENT HISTIDINE KINASE"/>
    <property type="match status" value="1"/>
</dbReference>
<dbReference type="SUPFAM" id="SSF63829">
    <property type="entry name" value="Calcium-dependent phosphotriesterase"/>
    <property type="match status" value="1"/>
</dbReference>
<feature type="domain" description="Histidine kinase" evidence="5">
    <location>
        <begin position="822"/>
        <end position="1035"/>
    </location>
</feature>
<dbReference type="InterPro" id="IPR011110">
    <property type="entry name" value="Reg_prop"/>
</dbReference>
<evidence type="ECO:0000313" key="7">
    <source>
        <dbReference type="Proteomes" id="UP001549749"/>
    </source>
</evidence>
<dbReference type="InterPro" id="IPR011047">
    <property type="entry name" value="Quinoprotein_ADH-like_sf"/>
</dbReference>
<dbReference type="InterPro" id="IPR036890">
    <property type="entry name" value="HATPase_C_sf"/>
</dbReference>
<dbReference type="SUPFAM" id="SSF47384">
    <property type="entry name" value="Homodimeric domain of signal transducing histidine kinase"/>
    <property type="match status" value="1"/>
</dbReference>
<dbReference type="Gene3D" id="1.10.287.130">
    <property type="match status" value="1"/>
</dbReference>
<dbReference type="Gene3D" id="3.30.565.10">
    <property type="entry name" value="Histidine kinase-like ATPase, C-terminal domain"/>
    <property type="match status" value="1"/>
</dbReference>
<dbReference type="SMART" id="SM00388">
    <property type="entry name" value="HisKA"/>
    <property type="match status" value="1"/>
</dbReference>
<dbReference type="SUPFAM" id="SSF55874">
    <property type="entry name" value="ATPase domain of HSP90 chaperone/DNA topoisomerase II/histidine kinase"/>
    <property type="match status" value="1"/>
</dbReference>
<dbReference type="InterPro" id="IPR004358">
    <property type="entry name" value="Sig_transdc_His_kin-like_C"/>
</dbReference>
<keyword evidence="4" id="KW-0812">Transmembrane</keyword>
<evidence type="ECO:0000256" key="4">
    <source>
        <dbReference type="SAM" id="Phobius"/>
    </source>
</evidence>
<dbReference type="PRINTS" id="PR00344">
    <property type="entry name" value="BCTRLSENSOR"/>
</dbReference>
<keyword evidence="7" id="KW-1185">Reference proteome</keyword>
<comment type="caution">
    <text evidence="6">The sequence shown here is derived from an EMBL/GenBank/DDBJ whole genome shotgun (WGS) entry which is preliminary data.</text>
</comment>
<reference evidence="6 7" key="1">
    <citation type="submission" date="2024-06" db="EMBL/GenBank/DDBJ databases">
        <title>Chitinophaga defluvii sp. nov., isolated from municipal sewage.</title>
        <authorList>
            <person name="Zhang L."/>
        </authorList>
    </citation>
    <scope>NUCLEOTIDE SEQUENCE [LARGE SCALE GENOMIC DNA]</scope>
    <source>
        <strain evidence="6 7">H8</strain>
    </source>
</reference>
<dbReference type="InterPro" id="IPR015943">
    <property type="entry name" value="WD40/YVTN_repeat-like_dom_sf"/>
</dbReference>
<name>A0ABV2SZA0_9BACT</name>
<dbReference type="PANTHER" id="PTHR43547:SF2">
    <property type="entry name" value="HYBRID SIGNAL TRANSDUCTION HISTIDINE KINASE C"/>
    <property type="match status" value="1"/>
</dbReference>
<dbReference type="InterPro" id="IPR013783">
    <property type="entry name" value="Ig-like_fold"/>
</dbReference>
<proteinExistence type="predicted"/>
<organism evidence="6 7">
    <name type="scientific">Chitinophaga defluvii</name>
    <dbReference type="NCBI Taxonomy" id="3163343"/>
    <lineage>
        <taxon>Bacteria</taxon>
        <taxon>Pseudomonadati</taxon>
        <taxon>Bacteroidota</taxon>
        <taxon>Chitinophagia</taxon>
        <taxon>Chitinophagales</taxon>
        <taxon>Chitinophagaceae</taxon>
        <taxon>Chitinophaga</taxon>
    </lineage>
</organism>